<comment type="catalytic activity">
    <reaction evidence="3">
        <text>a ribonucleoside 5'-triphosphate + H2O = a ribonucleoside 5'-phosphate + diphosphate + H(+)</text>
        <dbReference type="Rhea" id="RHEA:23996"/>
        <dbReference type="ChEBI" id="CHEBI:15377"/>
        <dbReference type="ChEBI" id="CHEBI:15378"/>
        <dbReference type="ChEBI" id="CHEBI:33019"/>
        <dbReference type="ChEBI" id="CHEBI:58043"/>
        <dbReference type="ChEBI" id="CHEBI:61557"/>
        <dbReference type="EC" id="3.6.1.9"/>
    </reaction>
</comment>
<feature type="active site" description="Proton acceptor" evidence="3">
    <location>
        <position position="57"/>
    </location>
</feature>
<evidence type="ECO:0000256" key="2">
    <source>
        <dbReference type="ARBA" id="ARBA00022801"/>
    </source>
</evidence>
<comment type="subcellular location">
    <subcellularLocation>
        <location evidence="3">Cytoplasm</location>
    </subcellularLocation>
</comment>
<dbReference type="AlphaFoldDB" id="A0A7W5JT10"/>
<dbReference type="EC" id="3.6.1.9" evidence="3"/>
<dbReference type="HAMAP" id="MF_00528">
    <property type="entry name" value="Maf"/>
    <property type="match status" value="1"/>
</dbReference>
<proteinExistence type="inferred from homology"/>
<evidence type="ECO:0000313" key="5">
    <source>
        <dbReference type="Proteomes" id="UP000565572"/>
    </source>
</evidence>
<keyword evidence="5" id="KW-1185">Reference proteome</keyword>
<dbReference type="PANTHER" id="PTHR43213:SF5">
    <property type="entry name" value="BIFUNCTIONAL DTTP_UTP PYROPHOSPHATASE_METHYLTRANSFERASE PROTEIN-RELATED"/>
    <property type="match status" value="1"/>
</dbReference>
<keyword evidence="3" id="KW-0546">Nucleotide metabolism</keyword>
<dbReference type="PIRSF" id="PIRSF006305">
    <property type="entry name" value="Maf"/>
    <property type="match status" value="1"/>
</dbReference>
<organism evidence="4 5">
    <name type="scientific">Microlunatus antarcticus</name>
    <dbReference type="NCBI Taxonomy" id="53388"/>
    <lineage>
        <taxon>Bacteria</taxon>
        <taxon>Bacillati</taxon>
        <taxon>Actinomycetota</taxon>
        <taxon>Actinomycetes</taxon>
        <taxon>Propionibacteriales</taxon>
        <taxon>Propionibacteriaceae</taxon>
        <taxon>Microlunatus</taxon>
    </lineage>
</organism>
<dbReference type="GO" id="GO:0009117">
    <property type="term" value="P:nucleotide metabolic process"/>
    <property type="evidence" value="ECO:0007669"/>
    <property type="project" value="UniProtKB-KW"/>
</dbReference>
<dbReference type="CDD" id="cd00555">
    <property type="entry name" value="Maf"/>
    <property type="match status" value="1"/>
</dbReference>
<dbReference type="NCBIfam" id="TIGR00172">
    <property type="entry name" value="maf"/>
    <property type="match status" value="1"/>
</dbReference>
<keyword evidence="2 3" id="KW-0378">Hydrolase</keyword>
<dbReference type="GO" id="GO:0005737">
    <property type="term" value="C:cytoplasm"/>
    <property type="evidence" value="ECO:0007669"/>
    <property type="project" value="UniProtKB-SubCell"/>
</dbReference>
<dbReference type="EMBL" id="JACHZG010000001">
    <property type="protein sequence ID" value="MBB3325800.1"/>
    <property type="molecule type" value="Genomic_DNA"/>
</dbReference>
<evidence type="ECO:0000256" key="3">
    <source>
        <dbReference type="HAMAP-Rule" id="MF_00528"/>
    </source>
</evidence>
<dbReference type="Pfam" id="PF02545">
    <property type="entry name" value="Maf"/>
    <property type="match status" value="1"/>
</dbReference>
<dbReference type="InterPro" id="IPR029001">
    <property type="entry name" value="ITPase-like_fam"/>
</dbReference>
<evidence type="ECO:0000256" key="1">
    <source>
        <dbReference type="ARBA" id="ARBA00001968"/>
    </source>
</evidence>
<protein>
    <recommendedName>
        <fullName evidence="3">Nucleoside triphosphate pyrophosphatase</fullName>
        <ecNumber evidence="3">3.6.1.9</ecNumber>
    </recommendedName>
    <alternativeName>
        <fullName evidence="3">Nucleotide pyrophosphatase</fullName>
        <shortName evidence="3">Nucleotide PPase</shortName>
    </alternativeName>
</protein>
<dbReference type="Proteomes" id="UP000565572">
    <property type="component" value="Unassembled WGS sequence"/>
</dbReference>
<dbReference type="PANTHER" id="PTHR43213">
    <property type="entry name" value="BIFUNCTIONAL DTTP/UTP PYROPHOSPHATASE/METHYLTRANSFERASE PROTEIN-RELATED"/>
    <property type="match status" value="1"/>
</dbReference>
<dbReference type="GO" id="GO:0047429">
    <property type="term" value="F:nucleoside triphosphate diphosphatase activity"/>
    <property type="evidence" value="ECO:0007669"/>
    <property type="project" value="UniProtKB-EC"/>
</dbReference>
<comment type="caution">
    <text evidence="3">Lacks conserved residue(s) required for the propagation of feature annotation.</text>
</comment>
<comment type="catalytic activity">
    <reaction evidence="3">
        <text>a 2'-deoxyribonucleoside 5'-triphosphate + H2O = a 2'-deoxyribonucleoside 5'-phosphate + diphosphate + H(+)</text>
        <dbReference type="Rhea" id="RHEA:44644"/>
        <dbReference type="ChEBI" id="CHEBI:15377"/>
        <dbReference type="ChEBI" id="CHEBI:15378"/>
        <dbReference type="ChEBI" id="CHEBI:33019"/>
        <dbReference type="ChEBI" id="CHEBI:61560"/>
        <dbReference type="ChEBI" id="CHEBI:65317"/>
        <dbReference type="EC" id="3.6.1.9"/>
    </reaction>
</comment>
<dbReference type="Gene3D" id="3.90.950.10">
    <property type="match status" value="1"/>
</dbReference>
<keyword evidence="3" id="KW-0963">Cytoplasm</keyword>
<accession>A0A7W5JT10</accession>
<reference evidence="4 5" key="1">
    <citation type="submission" date="2020-08" db="EMBL/GenBank/DDBJ databases">
        <title>Sequencing the genomes of 1000 actinobacteria strains.</title>
        <authorList>
            <person name="Klenk H.-P."/>
        </authorList>
    </citation>
    <scope>NUCLEOTIDE SEQUENCE [LARGE SCALE GENOMIC DNA]</scope>
    <source>
        <strain evidence="4 5">DSM 11053</strain>
    </source>
</reference>
<sequence>MRSAGLDPEVIVSGVDESGIEAATPAGLTAELARLKAEAVDATLDLDGRTTVLIGCDSMLELDGQAYGKPGDAGVAAERWRLMRGRTGVLNTGHHVVVHAGGSRTVRSAVGSTRVTFADLSDAEIEAYVATGEPLEVAGAFTVDGLGGAFVERIEGDPHNVVGISLPLLRSLLRELDVAWPSLWAPG</sequence>
<comment type="caution">
    <text evidence="4">The sequence shown here is derived from an EMBL/GenBank/DDBJ whole genome shotgun (WGS) entry which is preliminary data.</text>
</comment>
<gene>
    <name evidence="4" type="ORF">FHX39_000744</name>
</gene>
<comment type="similarity">
    <text evidence="3">Belongs to the Maf family.</text>
</comment>
<dbReference type="SUPFAM" id="SSF52972">
    <property type="entry name" value="ITPase-like"/>
    <property type="match status" value="1"/>
</dbReference>
<name>A0A7W5JT10_9ACTN</name>
<comment type="function">
    <text evidence="3">Nucleoside triphosphate pyrophosphatase. May have a dual role in cell division arrest and in preventing the incorporation of modified nucleotides into cellular nucleic acids.</text>
</comment>
<evidence type="ECO:0000313" key="4">
    <source>
        <dbReference type="EMBL" id="MBB3325800.1"/>
    </source>
</evidence>
<dbReference type="InterPro" id="IPR003697">
    <property type="entry name" value="Maf-like"/>
</dbReference>
<comment type="cofactor">
    <cofactor evidence="1 3">
        <name>a divalent metal cation</name>
        <dbReference type="ChEBI" id="CHEBI:60240"/>
    </cofactor>
</comment>